<evidence type="ECO:0000313" key="2">
    <source>
        <dbReference type="Proteomes" id="UP000023152"/>
    </source>
</evidence>
<sequence>MFSGEDTNKWLDNEYDIYLGLLKERDEKIKALRNLEEQIASWFACDVLAYKEQLAKSNNPSSGGGESKTTEPIVRPNLNGYWEEREALKKALRKLETMCASKEFFLQKGKKLKEKNMIVALALLSASEAEKVQQMYDDRVMEEFTKEVNDMVIGQKLVNIKYSIIIYYNRII</sequence>
<dbReference type="AlphaFoldDB" id="X6MZS7"/>
<dbReference type="Proteomes" id="UP000023152">
    <property type="component" value="Unassembled WGS sequence"/>
</dbReference>
<gene>
    <name evidence="1" type="ORF">RFI_18697</name>
</gene>
<protein>
    <submittedName>
        <fullName evidence="1">Uncharacterized protein</fullName>
    </submittedName>
</protein>
<name>X6MZS7_RETFI</name>
<keyword evidence="2" id="KW-1185">Reference proteome</keyword>
<evidence type="ECO:0000313" key="1">
    <source>
        <dbReference type="EMBL" id="ETO18570.1"/>
    </source>
</evidence>
<proteinExistence type="predicted"/>
<dbReference type="EMBL" id="ASPP01014725">
    <property type="protein sequence ID" value="ETO18570.1"/>
    <property type="molecule type" value="Genomic_DNA"/>
</dbReference>
<accession>X6MZS7</accession>
<organism evidence="1 2">
    <name type="scientific">Reticulomyxa filosa</name>
    <dbReference type="NCBI Taxonomy" id="46433"/>
    <lineage>
        <taxon>Eukaryota</taxon>
        <taxon>Sar</taxon>
        <taxon>Rhizaria</taxon>
        <taxon>Retaria</taxon>
        <taxon>Foraminifera</taxon>
        <taxon>Monothalamids</taxon>
        <taxon>Reticulomyxidae</taxon>
        <taxon>Reticulomyxa</taxon>
    </lineage>
</organism>
<comment type="caution">
    <text evidence="1">The sequence shown here is derived from an EMBL/GenBank/DDBJ whole genome shotgun (WGS) entry which is preliminary data.</text>
</comment>
<reference evidence="1 2" key="1">
    <citation type="journal article" date="2013" name="Curr. Biol.">
        <title>The Genome of the Foraminiferan Reticulomyxa filosa.</title>
        <authorList>
            <person name="Glockner G."/>
            <person name="Hulsmann N."/>
            <person name="Schleicher M."/>
            <person name="Noegel A.A."/>
            <person name="Eichinger L."/>
            <person name="Gallinger C."/>
            <person name="Pawlowski J."/>
            <person name="Sierra R."/>
            <person name="Euteneuer U."/>
            <person name="Pillet L."/>
            <person name="Moustafa A."/>
            <person name="Platzer M."/>
            <person name="Groth M."/>
            <person name="Szafranski K."/>
            <person name="Schliwa M."/>
        </authorList>
    </citation>
    <scope>NUCLEOTIDE SEQUENCE [LARGE SCALE GENOMIC DNA]</scope>
</reference>